<name>A0A6C0G170_9BACL</name>
<dbReference type="KEGG" id="plyc:GXP70_17705"/>
<protein>
    <submittedName>
        <fullName evidence="1">Uncharacterized protein</fullName>
    </submittedName>
</protein>
<dbReference type="EMBL" id="CP048209">
    <property type="protein sequence ID" value="QHT61623.1"/>
    <property type="molecule type" value="Genomic_DNA"/>
</dbReference>
<evidence type="ECO:0000313" key="1">
    <source>
        <dbReference type="EMBL" id="QHT61623.1"/>
    </source>
</evidence>
<dbReference type="AlphaFoldDB" id="A0A6C0G170"/>
<accession>A0A6C0G170</accession>
<reference evidence="1 2" key="1">
    <citation type="submission" date="2020-01" db="EMBL/GenBank/DDBJ databases">
        <title>Paenibacillus sp. nov., isolated from tomato rhizosphere.</title>
        <authorList>
            <person name="Weon H.-Y."/>
            <person name="Lee S.A."/>
        </authorList>
    </citation>
    <scope>NUCLEOTIDE SEQUENCE [LARGE SCALE GENOMIC DNA]</scope>
    <source>
        <strain evidence="1 2">12200R-189</strain>
    </source>
</reference>
<proteinExistence type="predicted"/>
<dbReference type="Proteomes" id="UP000476064">
    <property type="component" value="Chromosome"/>
</dbReference>
<dbReference type="RefSeq" id="WP_162358062.1">
    <property type="nucleotide sequence ID" value="NZ_CP048209.1"/>
</dbReference>
<evidence type="ECO:0000313" key="2">
    <source>
        <dbReference type="Proteomes" id="UP000476064"/>
    </source>
</evidence>
<keyword evidence="2" id="KW-1185">Reference proteome</keyword>
<sequence length="69" mass="7786">MSNPSSTNIHPYYAHAEEAFRELPAAIGQLERLRDAFRQADEDFLAIELKTMIARLDEIRSLLAEGPQG</sequence>
<gene>
    <name evidence="1" type="ORF">GXP70_17705</name>
</gene>
<organism evidence="1 2">
    <name type="scientific">Paenibacillus lycopersici</name>
    <dbReference type="NCBI Taxonomy" id="2704462"/>
    <lineage>
        <taxon>Bacteria</taxon>
        <taxon>Bacillati</taxon>
        <taxon>Bacillota</taxon>
        <taxon>Bacilli</taxon>
        <taxon>Bacillales</taxon>
        <taxon>Paenibacillaceae</taxon>
        <taxon>Paenibacillus</taxon>
    </lineage>
</organism>